<proteinExistence type="inferred from homology"/>
<dbReference type="EMBL" id="JAMZFT010000002">
    <property type="protein sequence ID" value="MCP1336656.1"/>
    <property type="molecule type" value="Genomic_DNA"/>
</dbReference>
<dbReference type="SUPFAM" id="SSF55103">
    <property type="entry name" value="FAD-linked oxidases, C-terminal domain"/>
    <property type="match status" value="1"/>
</dbReference>
<dbReference type="Gene3D" id="3.30.465.10">
    <property type="match status" value="1"/>
</dbReference>
<keyword evidence="3" id="KW-0285">Flavoprotein</keyword>
<dbReference type="GO" id="GO:0003824">
    <property type="term" value="F:catalytic activity"/>
    <property type="evidence" value="ECO:0007669"/>
    <property type="project" value="InterPro"/>
</dbReference>
<dbReference type="FunFam" id="3.30.465.10:FF:000001">
    <property type="entry name" value="D-2-hydroxyglutarate dehydrogenase, mitochondrial"/>
    <property type="match status" value="1"/>
</dbReference>
<dbReference type="PANTHER" id="PTHR43716:SF2">
    <property type="entry name" value="BLL6224 PROTEIN"/>
    <property type="match status" value="1"/>
</dbReference>
<dbReference type="InterPro" id="IPR051264">
    <property type="entry name" value="FAD-oxidored/transferase_4"/>
</dbReference>
<name>A0A9J6PFQ5_9PROT</name>
<evidence type="ECO:0000256" key="4">
    <source>
        <dbReference type="ARBA" id="ARBA00022827"/>
    </source>
</evidence>
<dbReference type="PANTHER" id="PTHR43716">
    <property type="entry name" value="D-2-HYDROXYGLUTARATE DEHYDROGENASE, MITOCHONDRIAL"/>
    <property type="match status" value="1"/>
</dbReference>
<dbReference type="InterPro" id="IPR016164">
    <property type="entry name" value="FAD-linked_Oxase-like_C"/>
</dbReference>
<dbReference type="Pfam" id="PF02913">
    <property type="entry name" value="FAD-oxidase_C"/>
    <property type="match status" value="1"/>
</dbReference>
<comment type="similarity">
    <text evidence="2">Belongs to the FAD-binding oxidoreductase/transferase type 4 family.</text>
</comment>
<comment type="cofactor">
    <cofactor evidence="1">
        <name>FAD</name>
        <dbReference type="ChEBI" id="CHEBI:57692"/>
    </cofactor>
</comment>
<dbReference type="Gene3D" id="1.10.45.10">
    <property type="entry name" value="Vanillyl-alcohol Oxidase, Chain A, domain 4"/>
    <property type="match status" value="1"/>
</dbReference>
<dbReference type="Gene3D" id="3.30.70.2740">
    <property type="match status" value="1"/>
</dbReference>
<dbReference type="InterPro" id="IPR036318">
    <property type="entry name" value="FAD-bd_PCMH-like_sf"/>
</dbReference>
<dbReference type="InterPro" id="IPR016167">
    <property type="entry name" value="FAD-bd_PCMH_sub1"/>
</dbReference>
<dbReference type="Pfam" id="PF01565">
    <property type="entry name" value="FAD_binding_4"/>
    <property type="match status" value="1"/>
</dbReference>
<dbReference type="GO" id="GO:0022904">
    <property type="term" value="P:respiratory electron transport chain"/>
    <property type="evidence" value="ECO:0007669"/>
    <property type="project" value="TreeGrafter"/>
</dbReference>
<dbReference type="InterPro" id="IPR016171">
    <property type="entry name" value="Vanillyl_alc_oxidase_C-sub2"/>
</dbReference>
<dbReference type="GO" id="GO:0071949">
    <property type="term" value="F:FAD binding"/>
    <property type="evidence" value="ECO:0007669"/>
    <property type="project" value="InterPro"/>
</dbReference>
<evidence type="ECO:0000256" key="2">
    <source>
        <dbReference type="ARBA" id="ARBA00008000"/>
    </source>
</evidence>
<dbReference type="InterPro" id="IPR016166">
    <property type="entry name" value="FAD-bd_PCMH"/>
</dbReference>
<keyword evidence="4" id="KW-0274">FAD</keyword>
<keyword evidence="7" id="KW-1185">Reference proteome</keyword>
<dbReference type="PROSITE" id="PS51387">
    <property type="entry name" value="FAD_PCMH"/>
    <property type="match status" value="1"/>
</dbReference>
<evidence type="ECO:0000313" key="6">
    <source>
        <dbReference type="EMBL" id="MCP1336656.1"/>
    </source>
</evidence>
<dbReference type="RefSeq" id="WP_269332607.1">
    <property type="nucleotide sequence ID" value="NZ_JAMZFT010000002.1"/>
</dbReference>
<evidence type="ECO:0000259" key="5">
    <source>
        <dbReference type="PROSITE" id="PS51387"/>
    </source>
</evidence>
<organism evidence="6 7">
    <name type="scientific">Futiania mangrovi</name>
    <dbReference type="NCBI Taxonomy" id="2959716"/>
    <lineage>
        <taxon>Bacteria</taxon>
        <taxon>Pseudomonadati</taxon>
        <taxon>Pseudomonadota</taxon>
        <taxon>Alphaproteobacteria</taxon>
        <taxon>Futianiales</taxon>
        <taxon>Futianiaceae</taxon>
        <taxon>Futiania</taxon>
    </lineage>
</organism>
<dbReference type="AlphaFoldDB" id="A0A9J6PFQ5"/>
<dbReference type="Proteomes" id="UP001055804">
    <property type="component" value="Unassembled WGS sequence"/>
</dbReference>
<dbReference type="InterPro" id="IPR006094">
    <property type="entry name" value="Oxid_FAD_bind_N"/>
</dbReference>
<evidence type="ECO:0000313" key="7">
    <source>
        <dbReference type="Proteomes" id="UP001055804"/>
    </source>
</evidence>
<dbReference type="Gene3D" id="3.30.70.2190">
    <property type="match status" value="1"/>
</dbReference>
<gene>
    <name evidence="6" type="ORF">NJQ99_09580</name>
</gene>
<accession>A0A9J6PFQ5</accession>
<comment type="caution">
    <text evidence="6">The sequence shown here is derived from an EMBL/GenBank/DDBJ whole genome shotgun (WGS) entry which is preliminary data.</text>
</comment>
<protein>
    <submittedName>
        <fullName evidence="6">FAD-binding oxidoreductase</fullName>
    </submittedName>
</protein>
<sequence>MTSVAASSKPRPAQVPDALIVRLKEIVGPGNWIDDPAQMGAYTTAWRDHWEARTPLVVRPGSTQEVAAIVAACAAENVPVVPQSGNTGLTGGGLPRDTGAEILLTTERMRKVRDLDLLNDTITVEAGVVLADIQKAASEANRLFPLSLGAEGSCRIGGNLSTNAGGVQVLRYGNARALVLGLEVVLPDGRVWNGLRGLRKDNTGYDLKQLFIGAEGTLGIITAAVLRLYPKPTERQVAVAAVTDPAASVRLLGLLREEAGEQVTTFELLQRSCYDNALATLDGAEDPLDAVYPWYVLTELNGQGAPGSLRAPLEAALARAFEAGLVQDAVIAASEQQANRLWRVREEQADVQKRTGTGIKHDVSVPLSRIAEFIERADAVLTKAYPGIRLCAFGHVGDGNIHYNPIGPAEMGTAFAGETETVNRIVHDIVADLDGSISAEHGIGRLRLAENEHYKSEVEQDLMRAVKQALDPLNLMNPGKLISERDG</sequence>
<dbReference type="FunFam" id="1.10.45.10:FF:000001">
    <property type="entry name" value="D-lactate dehydrogenase mitochondrial"/>
    <property type="match status" value="1"/>
</dbReference>
<dbReference type="InterPro" id="IPR004113">
    <property type="entry name" value="FAD-bd_oxidored_4_C"/>
</dbReference>
<dbReference type="SUPFAM" id="SSF56176">
    <property type="entry name" value="FAD-binding/transporter-associated domain-like"/>
    <property type="match status" value="1"/>
</dbReference>
<dbReference type="InterPro" id="IPR016169">
    <property type="entry name" value="FAD-bd_PCMH_sub2"/>
</dbReference>
<feature type="domain" description="FAD-binding PCMH-type" evidence="5">
    <location>
        <begin position="50"/>
        <end position="231"/>
    </location>
</feature>
<reference evidence="6" key="1">
    <citation type="submission" date="2022-06" db="EMBL/GenBank/DDBJ databases">
        <title>Isolation and Genomics of Futiania mangrovii gen. nov., sp. nov., a Rare and Metabolically-versatile member in the Class Alphaproteobacteria.</title>
        <authorList>
            <person name="Liu L."/>
            <person name="Huang W.-C."/>
            <person name="Pan J."/>
            <person name="Li J."/>
            <person name="Huang Y."/>
            <person name="Du H."/>
            <person name="Liu Y."/>
            <person name="Li M."/>
        </authorList>
    </citation>
    <scope>NUCLEOTIDE SEQUENCE</scope>
    <source>
        <strain evidence="6">FT118</strain>
    </source>
</reference>
<dbReference type="Gene3D" id="3.30.43.10">
    <property type="entry name" value="Uridine Diphospho-n-acetylenolpyruvylglucosamine Reductase, domain 2"/>
    <property type="match status" value="1"/>
</dbReference>
<evidence type="ECO:0000256" key="3">
    <source>
        <dbReference type="ARBA" id="ARBA00022630"/>
    </source>
</evidence>
<evidence type="ECO:0000256" key="1">
    <source>
        <dbReference type="ARBA" id="ARBA00001974"/>
    </source>
</evidence>